<comment type="caution">
    <text evidence="2">The sequence shown here is derived from an EMBL/GenBank/DDBJ whole genome shotgun (WGS) entry which is preliminary data.</text>
</comment>
<feature type="transmembrane region" description="Helical" evidence="1">
    <location>
        <begin position="106"/>
        <end position="128"/>
    </location>
</feature>
<evidence type="ECO:0000256" key="1">
    <source>
        <dbReference type="SAM" id="Phobius"/>
    </source>
</evidence>
<gene>
    <name evidence="2" type="ORF">H7R52_19150</name>
</gene>
<sequence length="131" mass="14345">MIVNFANATHFFAMLSGIIAVVLLLRYRAAMKKSGSVKVVGGLKRKYKVAFLPMVLMLVIYFSTEIIKAPYYPVIADVVIIVLAFVGIIGLATLKMDAAKSDAAMARTFGLFRSTFIMLTFTVAVALLNMQ</sequence>
<accession>A0A3R6BYE7</accession>
<dbReference type="AlphaFoldDB" id="A0A3R6BYE7"/>
<name>A0A3R6BYE7_WEICO</name>
<feature type="transmembrane region" description="Helical" evidence="1">
    <location>
        <begin position="70"/>
        <end position="94"/>
    </location>
</feature>
<keyword evidence="1" id="KW-0812">Transmembrane</keyword>
<proteinExistence type="predicted"/>
<feature type="transmembrane region" description="Helical" evidence="1">
    <location>
        <begin position="47"/>
        <end position="64"/>
    </location>
</feature>
<protein>
    <submittedName>
        <fullName evidence="2">Uncharacterized protein</fullName>
    </submittedName>
</protein>
<evidence type="ECO:0000313" key="3">
    <source>
        <dbReference type="Proteomes" id="UP000650485"/>
    </source>
</evidence>
<dbReference type="Proteomes" id="UP000650485">
    <property type="component" value="Unassembled WGS sequence"/>
</dbReference>
<evidence type="ECO:0000313" key="2">
    <source>
        <dbReference type="EMBL" id="MBC6499859.1"/>
    </source>
</evidence>
<organism evidence="2 3">
    <name type="scientific">Weissella confusa</name>
    <name type="common">Lactobacillus confusus</name>
    <dbReference type="NCBI Taxonomy" id="1583"/>
    <lineage>
        <taxon>Bacteria</taxon>
        <taxon>Bacillati</taxon>
        <taxon>Bacillota</taxon>
        <taxon>Bacilli</taxon>
        <taxon>Lactobacillales</taxon>
        <taxon>Lactobacillaceae</taxon>
        <taxon>Weissella</taxon>
    </lineage>
</organism>
<dbReference type="EMBL" id="JACSZT010000024">
    <property type="protein sequence ID" value="MBC6499859.1"/>
    <property type="molecule type" value="Genomic_DNA"/>
</dbReference>
<keyword evidence="1" id="KW-0472">Membrane</keyword>
<keyword evidence="1" id="KW-1133">Transmembrane helix</keyword>
<reference evidence="2" key="1">
    <citation type="submission" date="2020-08" db="EMBL/GenBank/DDBJ databases">
        <title>Complete genome sequence of Weissella confusa strain FS54 provides insights into metabolic potential.</title>
        <authorList>
            <person name="Fhoula I."/>
            <person name="Najjari A."/>
            <person name="Lekired A."/>
            <person name="Bessrour-Aouam N."/>
            <person name="Jaballah S."/>
            <person name="Klibi N."/>
            <person name="Ouzari H.-I."/>
        </authorList>
    </citation>
    <scope>NUCLEOTIDE SEQUENCE</scope>
    <source>
        <strain evidence="2">FS54</strain>
    </source>
</reference>
<dbReference type="RefSeq" id="WP_118704728.1">
    <property type="nucleotide sequence ID" value="NZ_CABJBN010000018.1"/>
</dbReference>
<feature type="transmembrane region" description="Helical" evidence="1">
    <location>
        <begin position="6"/>
        <end position="27"/>
    </location>
</feature>